<proteinExistence type="predicted"/>
<protein>
    <submittedName>
        <fullName evidence="2">Uncharacterized protein</fullName>
    </submittedName>
</protein>
<evidence type="ECO:0000256" key="1">
    <source>
        <dbReference type="SAM" id="MobiDB-lite"/>
    </source>
</evidence>
<dbReference type="AlphaFoldDB" id="A0A540KCX4"/>
<accession>A0A540KCX4</accession>
<name>A0A540KCX4_MALBA</name>
<gene>
    <name evidence="2" type="ORF">C1H46_042389</name>
</gene>
<evidence type="ECO:0000313" key="3">
    <source>
        <dbReference type="Proteomes" id="UP000315295"/>
    </source>
</evidence>
<reference evidence="2 3" key="1">
    <citation type="journal article" date="2019" name="G3 (Bethesda)">
        <title>Sequencing of a Wild Apple (Malus baccata) Genome Unravels the Differences Between Cultivated and Wild Apple Species Regarding Disease Resistance and Cold Tolerance.</title>
        <authorList>
            <person name="Chen X."/>
        </authorList>
    </citation>
    <scope>NUCLEOTIDE SEQUENCE [LARGE SCALE GENOMIC DNA]</scope>
    <source>
        <strain evidence="3">cv. Shandingzi</strain>
        <tissue evidence="2">Leaves</tissue>
    </source>
</reference>
<dbReference type="EMBL" id="VIEB01001451">
    <property type="protein sequence ID" value="TQD72081.1"/>
    <property type="molecule type" value="Genomic_DNA"/>
</dbReference>
<evidence type="ECO:0000313" key="2">
    <source>
        <dbReference type="EMBL" id="TQD72081.1"/>
    </source>
</evidence>
<sequence>MLHFRFGSACSDSATPAGSEPPPSLRTGRTEEIRFSLKKAFRGRPSVYSIRFLKLSTTPASANCLWLLAYGLYFQGRIVAAETESSRSGMDVVLIRDSPH</sequence>
<keyword evidence="3" id="KW-1185">Reference proteome</keyword>
<comment type="caution">
    <text evidence="2">The sequence shown here is derived from an EMBL/GenBank/DDBJ whole genome shotgun (WGS) entry which is preliminary data.</text>
</comment>
<feature type="region of interest" description="Disordered" evidence="1">
    <location>
        <begin position="1"/>
        <end position="29"/>
    </location>
</feature>
<organism evidence="2 3">
    <name type="scientific">Malus baccata</name>
    <name type="common">Siberian crab apple</name>
    <name type="synonym">Pyrus baccata</name>
    <dbReference type="NCBI Taxonomy" id="106549"/>
    <lineage>
        <taxon>Eukaryota</taxon>
        <taxon>Viridiplantae</taxon>
        <taxon>Streptophyta</taxon>
        <taxon>Embryophyta</taxon>
        <taxon>Tracheophyta</taxon>
        <taxon>Spermatophyta</taxon>
        <taxon>Magnoliopsida</taxon>
        <taxon>eudicotyledons</taxon>
        <taxon>Gunneridae</taxon>
        <taxon>Pentapetalae</taxon>
        <taxon>rosids</taxon>
        <taxon>fabids</taxon>
        <taxon>Rosales</taxon>
        <taxon>Rosaceae</taxon>
        <taxon>Amygdaloideae</taxon>
        <taxon>Maleae</taxon>
        <taxon>Malus</taxon>
    </lineage>
</organism>
<dbReference type="Proteomes" id="UP000315295">
    <property type="component" value="Unassembled WGS sequence"/>
</dbReference>